<dbReference type="EMBL" id="BARU01025992">
    <property type="protein sequence ID" value="GAH72929.1"/>
    <property type="molecule type" value="Genomic_DNA"/>
</dbReference>
<feature type="coiled-coil region" evidence="1">
    <location>
        <begin position="33"/>
        <end position="97"/>
    </location>
</feature>
<organism evidence="2">
    <name type="scientific">marine sediment metagenome</name>
    <dbReference type="NCBI Taxonomy" id="412755"/>
    <lineage>
        <taxon>unclassified sequences</taxon>
        <taxon>metagenomes</taxon>
        <taxon>ecological metagenomes</taxon>
    </lineage>
</organism>
<feature type="non-terminal residue" evidence="2">
    <location>
        <position position="114"/>
    </location>
</feature>
<reference evidence="2" key="1">
    <citation type="journal article" date="2014" name="Front. Microbiol.">
        <title>High frequency of phylogenetically diverse reductive dehalogenase-homologous genes in deep subseafloor sedimentary metagenomes.</title>
        <authorList>
            <person name="Kawai M."/>
            <person name="Futagami T."/>
            <person name="Toyoda A."/>
            <person name="Takaki Y."/>
            <person name="Nishi S."/>
            <person name="Hori S."/>
            <person name="Arai W."/>
            <person name="Tsubouchi T."/>
            <person name="Morono Y."/>
            <person name="Uchiyama I."/>
            <person name="Ito T."/>
            <person name="Fujiyama A."/>
            <person name="Inagaki F."/>
            <person name="Takami H."/>
        </authorList>
    </citation>
    <scope>NUCLEOTIDE SEQUENCE</scope>
    <source>
        <strain evidence="2">Expedition CK06-06</strain>
    </source>
</reference>
<evidence type="ECO:0000313" key="2">
    <source>
        <dbReference type="EMBL" id="GAH72929.1"/>
    </source>
</evidence>
<gene>
    <name evidence="2" type="ORF">S03H2_41807</name>
</gene>
<dbReference type="AlphaFoldDB" id="X1J3J5"/>
<proteinExistence type="predicted"/>
<name>X1J3J5_9ZZZZ</name>
<evidence type="ECO:0000256" key="1">
    <source>
        <dbReference type="SAM" id="Coils"/>
    </source>
</evidence>
<protein>
    <submittedName>
        <fullName evidence="2">Uncharacterized protein</fullName>
    </submittedName>
</protein>
<accession>X1J3J5</accession>
<sequence>MKSYIKPVIIGLVFLVLAIFIIERACPRSDAKYQELKGELVTLRKNLKDSKKALVDQTKASDENTGKLEKGIKELKEKNLKLDKEILESQKRDEERAQAIYDIKKEGETLTDPV</sequence>
<comment type="caution">
    <text evidence="2">The sequence shown here is derived from an EMBL/GenBank/DDBJ whole genome shotgun (WGS) entry which is preliminary data.</text>
</comment>
<keyword evidence="1" id="KW-0175">Coiled coil</keyword>